<keyword evidence="1" id="KW-1133">Transmembrane helix</keyword>
<dbReference type="Proteomes" id="UP000253410">
    <property type="component" value="Unassembled WGS sequence"/>
</dbReference>
<gene>
    <name evidence="2" type="ORF">DF182_23445</name>
</gene>
<evidence type="ECO:0000313" key="3">
    <source>
        <dbReference type="Proteomes" id="UP000253410"/>
    </source>
</evidence>
<evidence type="ECO:0000313" key="2">
    <source>
        <dbReference type="EMBL" id="RBL89473.1"/>
    </source>
</evidence>
<evidence type="ECO:0000256" key="1">
    <source>
        <dbReference type="SAM" id="Phobius"/>
    </source>
</evidence>
<name>A0A365XT11_9BACT</name>
<dbReference type="AlphaFoldDB" id="A0A365XT11"/>
<proteinExistence type="predicted"/>
<dbReference type="EMBL" id="QFFJ01000002">
    <property type="protein sequence ID" value="RBL89473.1"/>
    <property type="molecule type" value="Genomic_DNA"/>
</dbReference>
<organism evidence="2 3">
    <name type="scientific">Chitinophaga flava</name>
    <dbReference type="NCBI Taxonomy" id="2259036"/>
    <lineage>
        <taxon>Bacteria</taxon>
        <taxon>Pseudomonadati</taxon>
        <taxon>Bacteroidota</taxon>
        <taxon>Chitinophagia</taxon>
        <taxon>Chitinophagales</taxon>
        <taxon>Chitinophagaceae</taxon>
        <taxon>Chitinophaga</taxon>
    </lineage>
</organism>
<accession>A0A365XT11</accession>
<keyword evidence="1" id="KW-0812">Transmembrane</keyword>
<feature type="transmembrane region" description="Helical" evidence="1">
    <location>
        <begin position="52"/>
        <end position="72"/>
    </location>
</feature>
<comment type="caution">
    <text evidence="2">The sequence shown here is derived from an EMBL/GenBank/DDBJ whole genome shotgun (WGS) entry which is preliminary data.</text>
</comment>
<sequence>MIPLFCFYYEILLTKLWFKYFADAGLNGLYRGVIWTKKTGSVQSGDIRDKRYIIVSNAGTTRLYFIIIVIILDNCYKYL</sequence>
<keyword evidence="1" id="KW-0472">Membrane</keyword>
<protein>
    <submittedName>
        <fullName evidence="2">Uncharacterized protein</fullName>
    </submittedName>
</protein>
<reference evidence="2 3" key="1">
    <citation type="submission" date="2018-05" db="EMBL/GenBank/DDBJ databases">
        <title>Chitinophaga sp. K3CV102501T nov., isolated from isolated from a monsoon evergreen broad-leaved forest soil.</title>
        <authorList>
            <person name="Lv Y."/>
        </authorList>
    </citation>
    <scope>NUCLEOTIDE SEQUENCE [LARGE SCALE GENOMIC DNA]</scope>
    <source>
        <strain evidence="2 3">GDMCC 1.1325</strain>
    </source>
</reference>
<keyword evidence="3" id="KW-1185">Reference proteome</keyword>